<dbReference type="EMBL" id="NEVL01000002">
    <property type="protein sequence ID" value="OZI39386.1"/>
    <property type="molecule type" value="Genomic_DNA"/>
</dbReference>
<accession>A0A261SPR7</accession>
<evidence type="ECO:0000313" key="4">
    <source>
        <dbReference type="EMBL" id="OZI39386.1"/>
    </source>
</evidence>
<evidence type="ECO:0000313" key="5">
    <source>
        <dbReference type="Proteomes" id="UP000217005"/>
    </source>
</evidence>
<dbReference type="CDD" id="cd12164">
    <property type="entry name" value="GDH_like_2"/>
    <property type="match status" value="1"/>
</dbReference>
<dbReference type="GO" id="GO:0051287">
    <property type="term" value="F:NAD binding"/>
    <property type="evidence" value="ECO:0007669"/>
    <property type="project" value="InterPro"/>
</dbReference>
<evidence type="ECO:0000256" key="2">
    <source>
        <dbReference type="ARBA" id="ARBA00023027"/>
    </source>
</evidence>
<dbReference type="PANTHER" id="PTHR43333:SF1">
    <property type="entry name" value="D-ISOMER SPECIFIC 2-HYDROXYACID DEHYDROGENASE NAD-BINDING DOMAIN-CONTAINING PROTEIN"/>
    <property type="match status" value="1"/>
</dbReference>
<dbReference type="InterPro" id="IPR036291">
    <property type="entry name" value="NAD(P)-bd_dom_sf"/>
</dbReference>
<dbReference type="SUPFAM" id="SSF51735">
    <property type="entry name" value="NAD(P)-binding Rossmann-fold domains"/>
    <property type="match status" value="1"/>
</dbReference>
<keyword evidence="2" id="KW-0520">NAD</keyword>
<dbReference type="Proteomes" id="UP000217005">
    <property type="component" value="Unassembled WGS sequence"/>
</dbReference>
<dbReference type="Gene3D" id="3.40.50.720">
    <property type="entry name" value="NAD(P)-binding Rossmann-like Domain"/>
    <property type="match status" value="2"/>
</dbReference>
<sequence>MRITIASGGPAALPEWQRHFREFDPAIEVLGWEAAQADPAGVRYALVWQPPAGGLAALPELRLIISAGAGVDGILADPQRPAGLPIARMITEETPEVMAEYVLTAALMLLREARLMALDQAACRWNVLPAPRRMREVRVGVMGLGQLGAASARLLAHTGFQVSGWSRSRAAIAGVQTYAGEEEFDAFLGGTDILVCLLPATPATRGILGARTFARLPQGAAVINVGRGSHLNEAELLDALDGGRLAGAVLDVFDTEPLPADSPLWSHPRIIVTPHYGATPSRRDRARHAVRLIHLHERGAALPHLYDAGRGY</sequence>
<name>A0A261SPR7_9BORD</name>
<gene>
    <name evidence="4" type="ORF">CEG14_07655</name>
</gene>
<dbReference type="InterPro" id="IPR006140">
    <property type="entry name" value="D-isomer_DH_NAD-bd"/>
</dbReference>
<protein>
    <submittedName>
        <fullName evidence="4">Glyoxylate/hydroxypyruvate reductase A</fullName>
    </submittedName>
</protein>
<proteinExistence type="predicted"/>
<dbReference type="SUPFAM" id="SSF52283">
    <property type="entry name" value="Formate/glycerate dehydrogenase catalytic domain-like"/>
    <property type="match status" value="1"/>
</dbReference>
<dbReference type="RefSeq" id="WP_094825755.1">
    <property type="nucleotide sequence ID" value="NZ_NEVL01000002.1"/>
</dbReference>
<dbReference type="GO" id="GO:0016491">
    <property type="term" value="F:oxidoreductase activity"/>
    <property type="evidence" value="ECO:0007669"/>
    <property type="project" value="UniProtKB-KW"/>
</dbReference>
<dbReference type="PANTHER" id="PTHR43333">
    <property type="entry name" value="2-HACID_DH_C DOMAIN-CONTAINING PROTEIN"/>
    <property type="match status" value="1"/>
</dbReference>
<dbReference type="AlphaFoldDB" id="A0A261SPR7"/>
<evidence type="ECO:0000259" key="3">
    <source>
        <dbReference type="Pfam" id="PF02826"/>
    </source>
</evidence>
<keyword evidence="1" id="KW-0560">Oxidoreductase</keyword>
<organism evidence="4 5">
    <name type="scientific">Bordetella genomosp. 1</name>
    <dbReference type="NCBI Taxonomy" id="1395607"/>
    <lineage>
        <taxon>Bacteria</taxon>
        <taxon>Pseudomonadati</taxon>
        <taxon>Pseudomonadota</taxon>
        <taxon>Betaproteobacteria</taxon>
        <taxon>Burkholderiales</taxon>
        <taxon>Alcaligenaceae</taxon>
        <taxon>Bordetella</taxon>
    </lineage>
</organism>
<dbReference type="Pfam" id="PF02826">
    <property type="entry name" value="2-Hacid_dh_C"/>
    <property type="match status" value="1"/>
</dbReference>
<comment type="caution">
    <text evidence="4">The sequence shown here is derived from an EMBL/GenBank/DDBJ whole genome shotgun (WGS) entry which is preliminary data.</text>
</comment>
<evidence type="ECO:0000256" key="1">
    <source>
        <dbReference type="ARBA" id="ARBA00023002"/>
    </source>
</evidence>
<feature type="domain" description="D-isomer specific 2-hydroxyacid dehydrogenase NAD-binding" evidence="3">
    <location>
        <begin position="104"/>
        <end position="277"/>
    </location>
</feature>
<reference evidence="4 5" key="1">
    <citation type="submission" date="2017-05" db="EMBL/GenBank/DDBJ databases">
        <title>Complete and WGS of Bordetella genogroups.</title>
        <authorList>
            <person name="Spilker T."/>
            <person name="LiPuma J."/>
        </authorList>
    </citation>
    <scope>NUCLEOTIDE SEQUENCE [LARGE SCALE GENOMIC DNA]</scope>
    <source>
        <strain evidence="4 5">AU17610</strain>
    </source>
</reference>
<keyword evidence="4" id="KW-0670">Pyruvate</keyword>
<dbReference type="OrthoDB" id="9787219at2"/>